<dbReference type="SUPFAM" id="SSF51735">
    <property type="entry name" value="NAD(P)-binding Rossmann-fold domains"/>
    <property type="match status" value="1"/>
</dbReference>
<dbReference type="Gene3D" id="3.40.50.720">
    <property type="entry name" value="NAD(P)-binding Rossmann-like Domain"/>
    <property type="match status" value="1"/>
</dbReference>
<protein>
    <submittedName>
        <fullName evidence="3">Momilactone A synthase</fullName>
    </submittedName>
</protein>
<gene>
    <name evidence="3" type="ORF">KK1_004156</name>
</gene>
<evidence type="ECO:0000313" key="4">
    <source>
        <dbReference type="Proteomes" id="UP000075243"/>
    </source>
</evidence>
<dbReference type="InterPro" id="IPR020904">
    <property type="entry name" value="Sc_DH/Rdtase_CS"/>
</dbReference>
<comment type="similarity">
    <text evidence="1">Belongs to the short-chain dehydrogenases/reductases (SDR) family.</text>
</comment>
<evidence type="ECO:0000256" key="1">
    <source>
        <dbReference type="ARBA" id="ARBA00006484"/>
    </source>
</evidence>
<dbReference type="PROSITE" id="PS00061">
    <property type="entry name" value="ADH_SHORT"/>
    <property type="match status" value="1"/>
</dbReference>
<dbReference type="AlphaFoldDB" id="A0A151SSQ5"/>
<dbReference type="Gramene" id="C.cajan_04059.t">
    <property type="protein sequence ID" value="C.cajan_04059.t.cds1"/>
    <property type="gene ID" value="C.cajan_04059"/>
</dbReference>
<proteinExistence type="inferred from homology"/>
<dbReference type="PANTHER" id="PTHR43180">
    <property type="entry name" value="3-OXOACYL-(ACYL-CARRIER-PROTEIN) REDUCTASE (AFU_ORTHOLOGUE AFUA_6G11210)"/>
    <property type="match status" value="1"/>
</dbReference>
<organism evidence="3 4">
    <name type="scientific">Cajanus cajan</name>
    <name type="common">Pigeon pea</name>
    <name type="synonym">Cajanus indicus</name>
    <dbReference type="NCBI Taxonomy" id="3821"/>
    <lineage>
        <taxon>Eukaryota</taxon>
        <taxon>Viridiplantae</taxon>
        <taxon>Streptophyta</taxon>
        <taxon>Embryophyta</taxon>
        <taxon>Tracheophyta</taxon>
        <taxon>Spermatophyta</taxon>
        <taxon>Magnoliopsida</taxon>
        <taxon>eudicotyledons</taxon>
        <taxon>Gunneridae</taxon>
        <taxon>Pentapetalae</taxon>
        <taxon>rosids</taxon>
        <taxon>fabids</taxon>
        <taxon>Fabales</taxon>
        <taxon>Fabaceae</taxon>
        <taxon>Papilionoideae</taxon>
        <taxon>50 kb inversion clade</taxon>
        <taxon>NPAAA clade</taxon>
        <taxon>indigoferoid/millettioid clade</taxon>
        <taxon>Phaseoleae</taxon>
        <taxon>Cajanus</taxon>
    </lineage>
</organism>
<evidence type="ECO:0000313" key="3">
    <source>
        <dbReference type="EMBL" id="KYP57874.1"/>
    </source>
</evidence>
<dbReference type="GO" id="GO:0016491">
    <property type="term" value="F:oxidoreductase activity"/>
    <property type="evidence" value="ECO:0007669"/>
    <property type="project" value="UniProtKB-KW"/>
</dbReference>
<dbReference type="OrthoDB" id="294295at2759"/>
<dbReference type="InterPro" id="IPR036291">
    <property type="entry name" value="NAD(P)-bd_dom_sf"/>
</dbReference>
<dbReference type="Pfam" id="PF13561">
    <property type="entry name" value="adh_short_C2"/>
    <property type="match status" value="1"/>
</dbReference>
<sequence length="142" mass="15280">MIPAKSGVILFTSSIASILGGETTHAYATSKHAVVGLMKNLCVELGEHGIRVNCVCPGGVPTPMLNKALKMNKKETQEGLRKIEVLKGSVLEVEDTARASLYLCSDEAQFVSGVNLVLDEGYSTTNTPTKNLFYYSFVTYAS</sequence>
<dbReference type="InterPro" id="IPR002347">
    <property type="entry name" value="SDR_fam"/>
</dbReference>
<dbReference type="OMA" id="DASHAYT"/>
<name>A0A151SSQ5_CAJCA</name>
<dbReference type="EMBL" id="CM003613">
    <property type="protein sequence ID" value="KYP57874.1"/>
    <property type="molecule type" value="Genomic_DNA"/>
</dbReference>
<reference evidence="3 4" key="1">
    <citation type="journal article" date="2012" name="Nat. Biotechnol.">
        <title>Draft genome sequence of pigeonpea (Cajanus cajan), an orphan legume crop of resource-poor farmers.</title>
        <authorList>
            <person name="Varshney R.K."/>
            <person name="Chen W."/>
            <person name="Li Y."/>
            <person name="Bharti A.K."/>
            <person name="Saxena R.K."/>
            <person name="Schlueter J.A."/>
            <person name="Donoghue M.T."/>
            <person name="Azam S."/>
            <person name="Fan G."/>
            <person name="Whaley A.M."/>
            <person name="Farmer A.D."/>
            <person name="Sheridan J."/>
            <person name="Iwata A."/>
            <person name="Tuteja R."/>
            <person name="Penmetsa R.V."/>
            <person name="Wu W."/>
            <person name="Upadhyaya H.D."/>
            <person name="Yang S.P."/>
            <person name="Shah T."/>
            <person name="Saxena K.B."/>
            <person name="Michael T."/>
            <person name="McCombie W.R."/>
            <person name="Yang B."/>
            <person name="Zhang G."/>
            <person name="Yang H."/>
            <person name="Wang J."/>
            <person name="Spillane C."/>
            <person name="Cook D.R."/>
            <person name="May G.D."/>
            <person name="Xu X."/>
            <person name="Jackson S.A."/>
        </authorList>
    </citation>
    <scope>NUCLEOTIDE SEQUENCE [LARGE SCALE GENOMIC DNA]</scope>
    <source>
        <strain evidence="4">cv. Asha</strain>
    </source>
</reference>
<evidence type="ECO:0000256" key="2">
    <source>
        <dbReference type="ARBA" id="ARBA00023002"/>
    </source>
</evidence>
<keyword evidence="2" id="KW-0560">Oxidoreductase</keyword>
<dbReference type="Proteomes" id="UP000075243">
    <property type="component" value="Chromosome 11"/>
</dbReference>
<accession>A0A151SSQ5</accession>
<dbReference type="STRING" id="3821.A0A151SSQ5"/>
<keyword evidence="4" id="KW-1185">Reference proteome</keyword>
<dbReference type="PANTHER" id="PTHR43180:SF45">
    <property type="entry name" value="SECOISOLARICIRESINOL DEHYDROGENASE-LIKE ISOFORM X1"/>
    <property type="match status" value="1"/>
</dbReference>
<dbReference type="PRINTS" id="PR00081">
    <property type="entry name" value="GDHRDH"/>
</dbReference>